<sequence length="515" mass="53798">MAGSGQVSLGAILWLALAALPMATHAQTLSRDKVAAALPALDAMARKAVDSGGVPGLAIVVVHDDAVVYLKGFGRRDAAKPEPVDADTVFQIASLSKPVSATVVAALVGERVVRWESRIADLDPAFRLHDAYPTAQLTVRDLFAHRSGLPGTAGDDLEGIGYDRAAVLRRLRLVPPLSSFRAGYSYSNAGLTEGAVAAARPTGKPWEVVAEEKLFAPLGMTSTSARHADFVARANRAELHIRLDGAWAARIKRNPDVQAPAGGVSASARDLAQWMRLVLAGGQHDGKRLIAADALAVAHAPLTARGTNPVTGGASFYGMGWNVEFGRHGLAWGHAGAFSVGGRSVVTFYPKANLAILVLANAFPTGVPEGLSDSFADLAFDGKLEKDWMKPWDDAYAGLFGPAVAAAKAAYGTPPKPPTPAMALAAYTGRYANAFVGDAVVADSNGVLTVSVGPGGAHTYVLKHFDRDLFLCFASPELPDLPSAVRFAIGPDGKASAVTIEALDDWGMGTLKRAE</sequence>
<dbReference type="Gene3D" id="3.40.710.10">
    <property type="entry name" value="DD-peptidase/beta-lactamase superfamily"/>
    <property type="match status" value="1"/>
</dbReference>
<dbReference type="SUPFAM" id="SSF56601">
    <property type="entry name" value="beta-lactamase/transpeptidase-like"/>
    <property type="match status" value="1"/>
</dbReference>
<evidence type="ECO:0000259" key="2">
    <source>
        <dbReference type="Pfam" id="PF00144"/>
    </source>
</evidence>
<dbReference type="InterPro" id="IPR050491">
    <property type="entry name" value="AmpC-like"/>
</dbReference>
<dbReference type="Pfam" id="PF00144">
    <property type="entry name" value="Beta-lactamase"/>
    <property type="match status" value="1"/>
</dbReference>
<comment type="caution">
    <text evidence="4">The sequence shown here is derived from an EMBL/GenBank/DDBJ whole genome shotgun (WGS) entry which is preliminary data.</text>
</comment>
<feature type="chain" id="PRO_5022825828" evidence="1">
    <location>
        <begin position="27"/>
        <end position="515"/>
    </location>
</feature>
<dbReference type="GO" id="GO:0016787">
    <property type="term" value="F:hydrolase activity"/>
    <property type="evidence" value="ECO:0007669"/>
    <property type="project" value="UniProtKB-KW"/>
</dbReference>
<evidence type="ECO:0000313" key="5">
    <source>
        <dbReference type="Proteomes" id="UP000321638"/>
    </source>
</evidence>
<organism evidence="4 5">
    <name type="scientific">Vineibacter terrae</name>
    <dbReference type="NCBI Taxonomy" id="2586908"/>
    <lineage>
        <taxon>Bacteria</taxon>
        <taxon>Pseudomonadati</taxon>
        <taxon>Pseudomonadota</taxon>
        <taxon>Alphaproteobacteria</taxon>
        <taxon>Hyphomicrobiales</taxon>
        <taxon>Vineibacter</taxon>
    </lineage>
</organism>
<reference evidence="4 5" key="1">
    <citation type="submission" date="2019-06" db="EMBL/GenBank/DDBJ databases">
        <title>New taxonomy in bacterial strain CC-CFT640, isolated from vineyard.</title>
        <authorList>
            <person name="Lin S.-Y."/>
            <person name="Tsai C.-F."/>
            <person name="Young C.-C."/>
        </authorList>
    </citation>
    <scope>NUCLEOTIDE SEQUENCE [LARGE SCALE GENOMIC DNA]</scope>
    <source>
        <strain evidence="4 5">CC-CFT640</strain>
    </source>
</reference>
<dbReference type="InterPro" id="IPR012338">
    <property type="entry name" value="Beta-lactam/transpept-like"/>
</dbReference>
<gene>
    <name evidence="4" type="ORF">FHP25_39425</name>
</gene>
<evidence type="ECO:0000256" key="1">
    <source>
        <dbReference type="SAM" id="SignalP"/>
    </source>
</evidence>
<keyword evidence="5" id="KW-1185">Reference proteome</keyword>
<dbReference type="Proteomes" id="UP000321638">
    <property type="component" value="Unassembled WGS sequence"/>
</dbReference>
<accession>A0A5C8P6F8</accession>
<dbReference type="Pfam" id="PF11954">
    <property type="entry name" value="DUF3471"/>
    <property type="match status" value="1"/>
</dbReference>
<evidence type="ECO:0000259" key="3">
    <source>
        <dbReference type="Pfam" id="PF11954"/>
    </source>
</evidence>
<dbReference type="OrthoDB" id="5377981at2"/>
<dbReference type="AlphaFoldDB" id="A0A5C8P6F8"/>
<keyword evidence="1" id="KW-0732">Signal</keyword>
<dbReference type="EMBL" id="VDUZ01000087">
    <property type="protein sequence ID" value="TXL69341.1"/>
    <property type="molecule type" value="Genomic_DNA"/>
</dbReference>
<protein>
    <submittedName>
        <fullName evidence="4">Serine hydrolase</fullName>
    </submittedName>
</protein>
<dbReference type="InterPro" id="IPR001466">
    <property type="entry name" value="Beta-lactam-related"/>
</dbReference>
<name>A0A5C8P6F8_9HYPH</name>
<feature type="domain" description="Beta-lactamase-related" evidence="2">
    <location>
        <begin position="41"/>
        <end position="367"/>
    </location>
</feature>
<keyword evidence="4" id="KW-0378">Hydrolase</keyword>
<evidence type="ECO:0000313" key="4">
    <source>
        <dbReference type="EMBL" id="TXL69341.1"/>
    </source>
</evidence>
<feature type="signal peptide" evidence="1">
    <location>
        <begin position="1"/>
        <end position="26"/>
    </location>
</feature>
<dbReference type="PANTHER" id="PTHR46825">
    <property type="entry name" value="D-ALANYL-D-ALANINE-CARBOXYPEPTIDASE/ENDOPEPTIDASE AMPH"/>
    <property type="match status" value="1"/>
</dbReference>
<feature type="domain" description="Peptidase S12 Pab87-related C-terminal" evidence="3">
    <location>
        <begin position="414"/>
        <end position="501"/>
    </location>
</feature>
<proteinExistence type="predicted"/>
<dbReference type="PANTHER" id="PTHR46825:SF15">
    <property type="entry name" value="BETA-LACTAMASE-RELATED DOMAIN-CONTAINING PROTEIN"/>
    <property type="match status" value="1"/>
</dbReference>
<dbReference type="InterPro" id="IPR021860">
    <property type="entry name" value="Peptidase_S12_Pab87-rel_C"/>
</dbReference>
<dbReference type="Gene3D" id="2.40.128.600">
    <property type="match status" value="1"/>
</dbReference>